<dbReference type="GO" id="GO:0005737">
    <property type="term" value="C:cytoplasm"/>
    <property type="evidence" value="ECO:0007669"/>
    <property type="project" value="UniProtKB-SubCell"/>
</dbReference>
<dbReference type="HAMAP" id="MF_00031">
    <property type="entry name" value="DNA_HJ_migration_RuvA"/>
    <property type="match status" value="1"/>
</dbReference>
<keyword evidence="9" id="KW-1185">Reference proteome</keyword>
<dbReference type="Pfam" id="PF14520">
    <property type="entry name" value="HHH_5"/>
    <property type="match status" value="1"/>
</dbReference>
<dbReference type="RefSeq" id="WP_089903622.1">
    <property type="nucleotide sequence ID" value="NZ_FOCI01000014.1"/>
</dbReference>
<evidence type="ECO:0000313" key="8">
    <source>
        <dbReference type="EMBL" id="SEN37901.1"/>
    </source>
</evidence>
<dbReference type="InterPro" id="IPR013849">
    <property type="entry name" value="DNA_helicase_Holl-junc_RuvA_I"/>
</dbReference>
<dbReference type="GO" id="GO:0006310">
    <property type="term" value="P:DNA recombination"/>
    <property type="evidence" value="ECO:0007669"/>
    <property type="project" value="UniProtKB-UniRule"/>
</dbReference>
<dbReference type="SUPFAM" id="SSF50249">
    <property type="entry name" value="Nucleic acid-binding proteins"/>
    <property type="match status" value="1"/>
</dbReference>
<dbReference type="GO" id="GO:0048476">
    <property type="term" value="C:Holliday junction resolvase complex"/>
    <property type="evidence" value="ECO:0007669"/>
    <property type="project" value="UniProtKB-UniRule"/>
</dbReference>
<name>A0A1H8G1D0_9RHOB</name>
<protein>
    <recommendedName>
        <fullName evidence="6">Holliday junction branch migration complex subunit RuvA</fullName>
    </recommendedName>
</protein>
<comment type="caution">
    <text evidence="6">Lacks conserved residue(s) required for the propagation of feature annotation.</text>
</comment>
<organism evidence="8 9">
    <name type="scientific">Loktanella fryxellensis</name>
    <dbReference type="NCBI Taxonomy" id="245187"/>
    <lineage>
        <taxon>Bacteria</taxon>
        <taxon>Pseudomonadati</taxon>
        <taxon>Pseudomonadota</taxon>
        <taxon>Alphaproteobacteria</taxon>
        <taxon>Rhodobacterales</taxon>
        <taxon>Roseobacteraceae</taxon>
        <taxon>Loktanella</taxon>
    </lineage>
</organism>
<comment type="function">
    <text evidence="6">The RuvA-RuvB-RuvC complex processes Holliday junction (HJ) DNA during genetic recombination and DNA repair, while the RuvA-RuvB complex plays an important role in the rescue of blocked DNA replication forks via replication fork reversal (RFR). RuvA specifically binds to HJ cruciform DNA, conferring on it an open structure. The RuvB hexamer acts as an ATP-dependent pump, pulling dsDNA into and through the RuvAB complex. HJ branch migration allows RuvC to scan DNA until it finds its consensus sequence, where it cleaves and resolves the cruciform DNA.</text>
</comment>
<dbReference type="Gene3D" id="1.10.8.10">
    <property type="entry name" value="DNA helicase RuvA subunit, C-terminal domain"/>
    <property type="match status" value="1"/>
</dbReference>
<evidence type="ECO:0000256" key="1">
    <source>
        <dbReference type="ARBA" id="ARBA00022490"/>
    </source>
</evidence>
<evidence type="ECO:0000256" key="5">
    <source>
        <dbReference type="ARBA" id="ARBA00023204"/>
    </source>
</evidence>
<keyword evidence="8" id="KW-0547">Nucleotide-binding</keyword>
<dbReference type="AlphaFoldDB" id="A0A1H8G1D0"/>
<dbReference type="GO" id="GO:0005524">
    <property type="term" value="F:ATP binding"/>
    <property type="evidence" value="ECO:0007669"/>
    <property type="project" value="InterPro"/>
</dbReference>
<feature type="region of interest" description="Domain I" evidence="6">
    <location>
        <begin position="1"/>
        <end position="64"/>
    </location>
</feature>
<dbReference type="GO" id="GO:0000400">
    <property type="term" value="F:four-way junction DNA binding"/>
    <property type="evidence" value="ECO:0007669"/>
    <property type="project" value="UniProtKB-UniRule"/>
</dbReference>
<proteinExistence type="inferred from homology"/>
<sequence>MIGRIAGRLIYRATDHVLIDVGGVGYLVHVSDRTLAGLPGNGEAVALFTDLLVREDLMQLYGFPTLVEKEWHRLLMTVQGIGAKAALAILSALGPDGVSRAVALGDWNALAKAKGIGPKIAQRAAIELKNKAPAVMAMGGGVMGDTDEIDDVVLEETAPTRARRPAKADPAPAEALSALVNLGYAPGDAASAVAEAATPGAQTGELIRAALKLLAPKG</sequence>
<gene>
    <name evidence="6" type="primary">ruvA</name>
    <name evidence="8" type="ORF">SAMN04488003_11474</name>
</gene>
<keyword evidence="8" id="KW-0067">ATP-binding</keyword>
<evidence type="ECO:0000256" key="6">
    <source>
        <dbReference type="HAMAP-Rule" id="MF_00031"/>
    </source>
</evidence>
<dbReference type="Pfam" id="PF07499">
    <property type="entry name" value="RuvA_C"/>
    <property type="match status" value="1"/>
</dbReference>
<dbReference type="InterPro" id="IPR000085">
    <property type="entry name" value="RuvA"/>
</dbReference>
<evidence type="ECO:0000313" key="9">
    <source>
        <dbReference type="Proteomes" id="UP000199585"/>
    </source>
</evidence>
<dbReference type="Proteomes" id="UP000199585">
    <property type="component" value="Unassembled WGS sequence"/>
</dbReference>
<comment type="subcellular location">
    <subcellularLocation>
        <location evidence="6">Cytoplasm</location>
    </subcellularLocation>
</comment>
<feature type="domain" description="Helix-hairpin-helix DNA-binding motif class 1" evidence="7">
    <location>
        <begin position="108"/>
        <end position="127"/>
    </location>
</feature>
<dbReference type="Gene3D" id="2.40.50.140">
    <property type="entry name" value="Nucleic acid-binding proteins"/>
    <property type="match status" value="1"/>
</dbReference>
<evidence type="ECO:0000256" key="4">
    <source>
        <dbReference type="ARBA" id="ARBA00023172"/>
    </source>
</evidence>
<keyword evidence="5 6" id="KW-0234">DNA repair</keyword>
<dbReference type="InterPro" id="IPR012340">
    <property type="entry name" value="NA-bd_OB-fold"/>
</dbReference>
<dbReference type="InterPro" id="IPR003583">
    <property type="entry name" value="Hlx-hairpin-Hlx_DNA-bd_motif"/>
</dbReference>
<keyword evidence="8" id="KW-0347">Helicase</keyword>
<accession>A0A1H8G1D0</accession>
<feature type="region of interest" description="Domain II" evidence="6">
    <location>
        <begin position="65"/>
        <end position="142"/>
    </location>
</feature>
<dbReference type="NCBIfam" id="TIGR00084">
    <property type="entry name" value="ruvA"/>
    <property type="match status" value="1"/>
</dbReference>
<keyword evidence="8" id="KW-0378">Hydrolase</keyword>
<dbReference type="OrthoDB" id="5293449at2"/>
<dbReference type="InterPro" id="IPR010994">
    <property type="entry name" value="RuvA_2-like"/>
</dbReference>
<dbReference type="InterPro" id="IPR036267">
    <property type="entry name" value="RuvA_C_sf"/>
</dbReference>
<dbReference type="SUPFAM" id="SSF47781">
    <property type="entry name" value="RuvA domain 2-like"/>
    <property type="match status" value="1"/>
</dbReference>
<feature type="region of interest" description="Domain III" evidence="6">
    <location>
        <begin position="158"/>
        <end position="218"/>
    </location>
</feature>
<keyword evidence="3 6" id="KW-0238">DNA-binding</keyword>
<keyword evidence="2 6" id="KW-0227">DNA damage</keyword>
<dbReference type="GO" id="GO:0006281">
    <property type="term" value="P:DNA repair"/>
    <property type="evidence" value="ECO:0007669"/>
    <property type="project" value="UniProtKB-UniRule"/>
</dbReference>
<dbReference type="SMART" id="SM00278">
    <property type="entry name" value="HhH1"/>
    <property type="match status" value="2"/>
</dbReference>
<reference evidence="8 9" key="1">
    <citation type="submission" date="2016-10" db="EMBL/GenBank/DDBJ databases">
        <authorList>
            <person name="de Groot N.N."/>
        </authorList>
    </citation>
    <scope>NUCLEOTIDE SEQUENCE [LARGE SCALE GENOMIC DNA]</scope>
    <source>
        <strain evidence="8 9">DSM 16213</strain>
    </source>
</reference>
<dbReference type="GO" id="GO:0009378">
    <property type="term" value="F:four-way junction helicase activity"/>
    <property type="evidence" value="ECO:0007669"/>
    <property type="project" value="InterPro"/>
</dbReference>
<keyword evidence="4 6" id="KW-0233">DNA recombination</keyword>
<comment type="domain">
    <text evidence="6">Has three domains with a flexible linker between the domains II and III and assumes an 'L' shape. Domain III is highly mobile and contacts RuvB.</text>
</comment>
<dbReference type="Gene3D" id="1.10.150.20">
    <property type="entry name" value="5' to 3' exonuclease, C-terminal subdomain"/>
    <property type="match status" value="1"/>
</dbReference>
<evidence type="ECO:0000256" key="3">
    <source>
        <dbReference type="ARBA" id="ARBA00023125"/>
    </source>
</evidence>
<dbReference type="CDD" id="cd14332">
    <property type="entry name" value="UBA_RuvA_C"/>
    <property type="match status" value="1"/>
</dbReference>
<evidence type="ECO:0000259" key="7">
    <source>
        <dbReference type="SMART" id="SM00278"/>
    </source>
</evidence>
<feature type="domain" description="Helix-hairpin-helix DNA-binding motif class 1" evidence="7">
    <location>
        <begin position="73"/>
        <end position="92"/>
    </location>
</feature>
<dbReference type="EMBL" id="FOCI01000014">
    <property type="protein sequence ID" value="SEN37901.1"/>
    <property type="molecule type" value="Genomic_DNA"/>
</dbReference>
<comment type="similarity">
    <text evidence="6">Belongs to the RuvA family.</text>
</comment>
<evidence type="ECO:0000256" key="2">
    <source>
        <dbReference type="ARBA" id="ARBA00022763"/>
    </source>
</evidence>
<dbReference type="Pfam" id="PF01330">
    <property type="entry name" value="RuvA_N"/>
    <property type="match status" value="1"/>
</dbReference>
<dbReference type="InterPro" id="IPR011114">
    <property type="entry name" value="RuvA_C"/>
</dbReference>
<keyword evidence="1 6" id="KW-0963">Cytoplasm</keyword>
<dbReference type="GO" id="GO:0009379">
    <property type="term" value="C:Holliday junction helicase complex"/>
    <property type="evidence" value="ECO:0007669"/>
    <property type="project" value="InterPro"/>
</dbReference>
<comment type="subunit">
    <text evidence="6">Homotetramer. Forms an RuvA(8)-RuvB(12)-Holliday junction (HJ) complex. HJ DNA is sandwiched between 2 RuvA tetramers; dsDNA enters through RuvA and exits via RuvB. An RuvB hexamer assembles on each DNA strand where it exits the tetramer. Each RuvB hexamer is contacted by two RuvA subunits (via domain III) on 2 adjacent RuvB subunits; this complex drives branch migration. In the full resolvosome a probable DNA-RuvA(4)-RuvB(12)-RuvC(2) complex forms which resolves the HJ.</text>
</comment>
<dbReference type="SUPFAM" id="SSF46929">
    <property type="entry name" value="DNA helicase RuvA subunit, C-terminal domain"/>
    <property type="match status" value="1"/>
</dbReference>
<dbReference type="STRING" id="245187.SAMN04488003_11474"/>